<feature type="non-terminal residue" evidence="1">
    <location>
        <position position="1"/>
    </location>
</feature>
<dbReference type="Proteomes" id="UP000789525">
    <property type="component" value="Unassembled WGS sequence"/>
</dbReference>
<gene>
    <name evidence="1" type="ORF">ACOLOM_LOCUS6058</name>
</gene>
<evidence type="ECO:0000313" key="2">
    <source>
        <dbReference type="Proteomes" id="UP000789525"/>
    </source>
</evidence>
<keyword evidence="2" id="KW-1185">Reference proteome</keyword>
<evidence type="ECO:0000313" key="1">
    <source>
        <dbReference type="EMBL" id="CAG8583638.1"/>
    </source>
</evidence>
<organism evidence="1 2">
    <name type="scientific">Acaulospora colombiana</name>
    <dbReference type="NCBI Taxonomy" id="27376"/>
    <lineage>
        <taxon>Eukaryota</taxon>
        <taxon>Fungi</taxon>
        <taxon>Fungi incertae sedis</taxon>
        <taxon>Mucoromycota</taxon>
        <taxon>Glomeromycotina</taxon>
        <taxon>Glomeromycetes</taxon>
        <taxon>Diversisporales</taxon>
        <taxon>Acaulosporaceae</taxon>
        <taxon>Acaulospora</taxon>
    </lineage>
</organism>
<protein>
    <submittedName>
        <fullName evidence="1">14931_t:CDS:1</fullName>
    </submittedName>
</protein>
<dbReference type="EMBL" id="CAJVPT010011971">
    <property type="protein sequence ID" value="CAG8583638.1"/>
    <property type="molecule type" value="Genomic_DNA"/>
</dbReference>
<comment type="caution">
    <text evidence="1">The sequence shown here is derived from an EMBL/GenBank/DDBJ whole genome shotgun (WGS) entry which is preliminary data.</text>
</comment>
<proteinExistence type="predicted"/>
<sequence length="1302" mass="135060">EEMGIDGTSYTQADNSKVVATDTIFAKTSPHVATPELFALHIASHMVTQYDHVTKAFVDVESLKWSRIPVQGREHEHSFVRDGEEKRVTSVEVDGTLGKDKLVGKVTSGIQDLLVLKSSGSAFENFLKDEYTTLVPVSDRIFSTSVDLQYTFGSLSFGSMDKVGSVDGDAQFNKVAASAKETTLEVFATDESASVQATLYRMASDIIGKNASVESVSYKLPNKHYIRAYHPPYEHVPFLIAMTTAVDLSFFQLANTKPDEAEVFCPVAAPSDLLSRHVNKCHSVDKKPNNNNNNASNAASAATGRRKPRQSSLSQPNATTTTTSVHPPGTSSLTSINPAGNPIRGGYPIHNDPFSSGSLSSSYNRPPMDAPSLSSSSSLASASSASASLDSLPHEPVFHLPHLPHHNVHHYNPHIISQGPTTNADIPGRHGSWGAMSSIAPYGLASMDHANPYSASGSQHSGSNASLPFDPTSNLTFDLYGATSSSSPTKLVHSYNDLPTPLAAPSLPPFRSLAATSDQRPPSSAQEGISLEYGLSSLPHPSDRPPSQQQSHSQNPRLGNGVHHHREFSSAFGLMSLDDPAVLAGISTDGVPFFEQAVNYLPSGGASGPSGLLTNGMGLGIPMTGEFDAQTPNTKEKDIVALREMWAAWLRDPTTGLKPDGTEMGRPEFPSPVITTTEVAKESAPQGLHRRSSSFAGSTKNATNANTTATGGGLAQQIANMRSASASLKSPGPLGKLQGASIGAPLMPLAQPTLHGGRNVVMGLEDQASRLHGYHHPQQYVAVKREDGAEGVPIPPHGSALAPPTPAVAPNPGGAAAPLHVGNPESLKSYEEAVLARKAPVLKLPIKMKTRDGSSSTSPPNQPVSNNAQPTSTGGSGGGSPNNNAILPISQAGRASGIGMSIPANATVNMASIAPLNVNQHLGGGVASLSIQQQQQLPTAAGASSVPPGATPNPAMQMHLESSQAAIANQAAAAAAALAAGMNPGTVGNAGSNAGATTTNVNGVDRPVIAMPKPRSRPGTSSGPNSRPDSVQSRPSSRPGTASSVGAGSDRGGPFAHQPHQGGQGYGSTHSSPPSRPNTGYNMPSHSHSQPNSRPSTSAGPSPSYAFVFAPPEQYQGMSPTGPNYMFQPGSLPKDMLLSTGMGDFSHQLGGGGDTSMTGNGGRPSYKRLASQTLEPASTKRPHLRRGDTNFQPTAEDGSHPNDGMEGMEDSEGMSDAGSERSYGSVSRSRGHKMRSPLLPGGGGGLASAGLTGGRTWSAAMSGDAFAHQGGASARRMSEPAVAATRMMVRMPGGSGRGGAQS</sequence>
<reference evidence="1" key="1">
    <citation type="submission" date="2021-06" db="EMBL/GenBank/DDBJ databases">
        <authorList>
            <person name="Kallberg Y."/>
            <person name="Tangrot J."/>
            <person name="Rosling A."/>
        </authorList>
    </citation>
    <scope>NUCLEOTIDE SEQUENCE</scope>
    <source>
        <strain evidence="1">CL356</strain>
    </source>
</reference>
<name>A0ACA9MEC3_9GLOM</name>
<accession>A0ACA9MEC3</accession>